<dbReference type="PANTHER" id="PTHR46953">
    <property type="entry name" value="G-PROTEIN COUPLED RECEPTOR MTH-LIKE 1-RELATED"/>
    <property type="match status" value="1"/>
</dbReference>
<dbReference type="EMBL" id="LBMM01015589">
    <property type="protein sequence ID" value="KMQ84749.1"/>
    <property type="molecule type" value="Genomic_DNA"/>
</dbReference>
<dbReference type="OrthoDB" id="6082634at2759"/>
<comment type="caution">
    <text evidence="11">The sequence shown here is derived from an EMBL/GenBank/DDBJ whole genome shotgun (WGS) entry which is preliminary data.</text>
</comment>
<keyword evidence="4" id="KW-0732">Signal</keyword>
<dbReference type="STRING" id="67767.A0A0J7K356"/>
<dbReference type="GO" id="GO:0012505">
    <property type="term" value="C:endomembrane system"/>
    <property type="evidence" value="ECO:0007669"/>
    <property type="project" value="UniProtKB-SubCell"/>
</dbReference>
<evidence type="ECO:0000256" key="7">
    <source>
        <dbReference type="ARBA" id="ARBA00023170"/>
    </source>
</evidence>
<dbReference type="PaxDb" id="67767-A0A0J7K356"/>
<evidence type="ECO:0000259" key="10">
    <source>
        <dbReference type="Pfam" id="PF06652"/>
    </source>
</evidence>
<keyword evidence="6" id="KW-0297">G-protein coupled receptor</keyword>
<feature type="transmembrane region" description="Helical" evidence="9">
    <location>
        <begin position="182"/>
        <end position="201"/>
    </location>
</feature>
<name>A0A0J7K356_LASNI</name>
<keyword evidence="3 9" id="KW-0812">Transmembrane</keyword>
<protein>
    <submittedName>
        <fullName evidence="11">G-protein coupled receptor mth2</fullName>
    </submittedName>
</protein>
<dbReference type="Gene3D" id="2.170.180.11">
    <property type="entry name" value="Methuselah ectodomain, domain 2"/>
    <property type="match status" value="1"/>
</dbReference>
<dbReference type="Pfam" id="PF06652">
    <property type="entry name" value="Methuselah_N"/>
    <property type="match status" value="1"/>
</dbReference>
<keyword evidence="8" id="KW-0807">Transducer</keyword>
<reference evidence="11 12" key="1">
    <citation type="submission" date="2015-04" db="EMBL/GenBank/DDBJ databases">
        <title>Lasius niger genome sequencing.</title>
        <authorList>
            <person name="Konorov E.A."/>
            <person name="Nikitin M.A."/>
            <person name="Kirill M.V."/>
            <person name="Chang P."/>
        </authorList>
    </citation>
    <scope>NUCLEOTIDE SEQUENCE [LARGE SCALE GENOMIC DNA]</scope>
    <source>
        <tissue evidence="11">Whole</tissue>
    </source>
</reference>
<sequence>MTTDVDHDDGSGKPRVSLCCRVNSFLTGDECVKDVTNGTEVVQLPAVYETNLVLANITTSDEYFNFVIWNPCAGRNRYALNPHVYMDEKWYLMSNGSILRPLAEELEERILDYRQYCLARVRSYEYREYLVFFCEETFPIEDDDGGGIVYSFGMLVSVPFLAATYIVYWLLPDLKNLHGLTLRGYVGCLAMAYSIVGMLQLTPQEQILTSICITLGISTE</sequence>
<evidence type="ECO:0000313" key="11">
    <source>
        <dbReference type="EMBL" id="KMQ84749.1"/>
    </source>
</evidence>
<gene>
    <name evidence="11" type="ORF">RF55_17200</name>
</gene>
<evidence type="ECO:0000256" key="8">
    <source>
        <dbReference type="ARBA" id="ARBA00023224"/>
    </source>
</evidence>
<dbReference type="InterPro" id="IPR010596">
    <property type="entry name" value="Methuselah_N_dom"/>
</dbReference>
<dbReference type="InterPro" id="IPR023311">
    <property type="entry name" value="Methusela_ecto_dom_2"/>
</dbReference>
<dbReference type="InterPro" id="IPR052808">
    <property type="entry name" value="GPCR_Mth-like"/>
</dbReference>
<comment type="similarity">
    <text evidence="2">Belongs to the G-protein coupled receptor 2 family. Mth subfamily.</text>
</comment>
<dbReference type="Proteomes" id="UP000036403">
    <property type="component" value="Unassembled WGS sequence"/>
</dbReference>
<evidence type="ECO:0000256" key="1">
    <source>
        <dbReference type="ARBA" id="ARBA00004127"/>
    </source>
</evidence>
<dbReference type="AlphaFoldDB" id="A0A0J7K356"/>
<keyword evidence="12" id="KW-1185">Reference proteome</keyword>
<organism evidence="11 12">
    <name type="scientific">Lasius niger</name>
    <name type="common">Black garden ant</name>
    <dbReference type="NCBI Taxonomy" id="67767"/>
    <lineage>
        <taxon>Eukaryota</taxon>
        <taxon>Metazoa</taxon>
        <taxon>Ecdysozoa</taxon>
        <taxon>Arthropoda</taxon>
        <taxon>Hexapoda</taxon>
        <taxon>Insecta</taxon>
        <taxon>Pterygota</taxon>
        <taxon>Neoptera</taxon>
        <taxon>Endopterygota</taxon>
        <taxon>Hymenoptera</taxon>
        <taxon>Apocrita</taxon>
        <taxon>Aculeata</taxon>
        <taxon>Formicoidea</taxon>
        <taxon>Formicidae</taxon>
        <taxon>Formicinae</taxon>
        <taxon>Lasius</taxon>
        <taxon>Lasius</taxon>
    </lineage>
</organism>
<proteinExistence type="inferred from homology"/>
<keyword evidence="9" id="KW-0472">Membrane</keyword>
<comment type="subcellular location">
    <subcellularLocation>
        <location evidence="1">Endomembrane system</location>
        <topology evidence="1">Multi-pass membrane protein</topology>
    </subcellularLocation>
</comment>
<dbReference type="SUPFAM" id="SSF63877">
    <property type="entry name" value="Methuselah ectodomain"/>
    <property type="match status" value="1"/>
</dbReference>
<dbReference type="InterPro" id="IPR036272">
    <property type="entry name" value="Methuselah_N_sf"/>
</dbReference>
<evidence type="ECO:0000256" key="6">
    <source>
        <dbReference type="ARBA" id="ARBA00023040"/>
    </source>
</evidence>
<feature type="domain" description="Methuselah N-terminal" evidence="10">
    <location>
        <begin position="13"/>
        <end position="123"/>
    </location>
</feature>
<evidence type="ECO:0000256" key="3">
    <source>
        <dbReference type="ARBA" id="ARBA00022692"/>
    </source>
</evidence>
<dbReference type="Gene3D" id="1.20.1070.10">
    <property type="entry name" value="Rhodopsin 7-helix transmembrane proteins"/>
    <property type="match status" value="1"/>
</dbReference>
<evidence type="ECO:0000313" key="12">
    <source>
        <dbReference type="Proteomes" id="UP000036403"/>
    </source>
</evidence>
<evidence type="ECO:0000256" key="2">
    <source>
        <dbReference type="ARBA" id="ARBA00008979"/>
    </source>
</evidence>
<dbReference type="PANTHER" id="PTHR46953:SF1">
    <property type="entry name" value="G-PROTEIN COUPLED RECEPTOR MTH-LIKE 1-RELATED"/>
    <property type="match status" value="1"/>
</dbReference>
<keyword evidence="5 9" id="KW-1133">Transmembrane helix</keyword>
<feature type="transmembrane region" description="Helical" evidence="9">
    <location>
        <begin position="148"/>
        <end position="170"/>
    </location>
</feature>
<dbReference type="GO" id="GO:0004930">
    <property type="term" value="F:G protein-coupled receptor activity"/>
    <property type="evidence" value="ECO:0007669"/>
    <property type="project" value="UniProtKB-KW"/>
</dbReference>
<accession>A0A0J7K356</accession>
<evidence type="ECO:0000256" key="5">
    <source>
        <dbReference type="ARBA" id="ARBA00022989"/>
    </source>
</evidence>
<evidence type="ECO:0000256" key="9">
    <source>
        <dbReference type="SAM" id="Phobius"/>
    </source>
</evidence>
<evidence type="ECO:0000256" key="4">
    <source>
        <dbReference type="ARBA" id="ARBA00022729"/>
    </source>
</evidence>
<keyword evidence="7 11" id="KW-0675">Receptor</keyword>